<keyword evidence="4" id="KW-0804">Transcription</keyword>
<evidence type="ECO:0000256" key="4">
    <source>
        <dbReference type="ARBA" id="ARBA00023163"/>
    </source>
</evidence>
<dbReference type="PANTHER" id="PTHR30537:SF1">
    <property type="entry name" value="HTH-TYPE TRANSCRIPTIONAL REGULATOR PGRR"/>
    <property type="match status" value="1"/>
</dbReference>
<dbReference type="InterPro" id="IPR058163">
    <property type="entry name" value="LysR-type_TF_proteobact-type"/>
</dbReference>
<dbReference type="Pfam" id="PF03466">
    <property type="entry name" value="LysR_substrate"/>
    <property type="match status" value="1"/>
</dbReference>
<evidence type="ECO:0000256" key="2">
    <source>
        <dbReference type="ARBA" id="ARBA00023015"/>
    </source>
</evidence>
<dbReference type="InterPro" id="IPR000847">
    <property type="entry name" value="LysR_HTH_N"/>
</dbReference>
<dbReference type="SUPFAM" id="SSF46785">
    <property type="entry name" value="Winged helix' DNA-binding domain"/>
    <property type="match status" value="1"/>
</dbReference>
<sequence length="297" mass="33795">MARENFNDLTAFIAIAREKNFTKAAAQLGVSQSALSHSLRTLETRLGVRLLTRTTRSVSLTDMGEILLSDLGPYIDGIHEKLNSFRELNEKPSGTIRISAADYSINTILWPKLRTLIKEYPEVTLELIDDYSLTDIVANRFDAGVRFGEQITNGMVSVRIGPDVKFTVIGSPNYFENRTLPTHPQELIEHTCINLRFPTHGNLYIWEFEKDGKKENIKASGQLVFGRIYQALDAAIEGCGLAHVPRDIAEKHIERGDLISVLDDWCPYWDGYYLYYPSRRQPSKAFPLLIDTLRYHK</sequence>
<dbReference type="GO" id="GO:0006351">
    <property type="term" value="P:DNA-templated transcription"/>
    <property type="evidence" value="ECO:0007669"/>
    <property type="project" value="TreeGrafter"/>
</dbReference>
<evidence type="ECO:0000313" key="7">
    <source>
        <dbReference type="Proteomes" id="UP000215827"/>
    </source>
</evidence>
<dbReference type="GO" id="GO:0003700">
    <property type="term" value="F:DNA-binding transcription factor activity"/>
    <property type="evidence" value="ECO:0007669"/>
    <property type="project" value="InterPro"/>
</dbReference>
<dbReference type="AlphaFoldDB" id="A0AA44SHS4"/>
<evidence type="ECO:0000256" key="1">
    <source>
        <dbReference type="ARBA" id="ARBA00009437"/>
    </source>
</evidence>
<dbReference type="PRINTS" id="PR00039">
    <property type="entry name" value="HTHLYSR"/>
</dbReference>
<protein>
    <submittedName>
        <fullName evidence="6">LysR family transcriptional regulator</fullName>
    </submittedName>
</protein>
<gene>
    <name evidence="6" type="ORF">B9P89_28070</name>
</gene>
<reference evidence="6 7" key="1">
    <citation type="submission" date="2017-04" db="EMBL/GenBank/DDBJ databases">
        <title>Emergence of KPC-2-producing Citrobacter isolates from sediments of a Chinese river.</title>
        <authorList>
            <person name="Zheng B."/>
        </authorList>
    </citation>
    <scope>NUCLEOTIDE SEQUENCE [LARGE SCALE GENOMIC DNA]</scope>
    <source>
        <strain evidence="6 7">C191</strain>
    </source>
</reference>
<dbReference type="InterPro" id="IPR005119">
    <property type="entry name" value="LysR_subst-bd"/>
</dbReference>
<dbReference type="CDD" id="cd08474">
    <property type="entry name" value="PBP2_CrgA_like_5"/>
    <property type="match status" value="1"/>
</dbReference>
<dbReference type="RefSeq" id="WP_094543511.1">
    <property type="nucleotide sequence ID" value="NZ_NEEZ01000070.1"/>
</dbReference>
<comment type="caution">
    <text evidence="6">The sequence shown here is derived from an EMBL/GenBank/DDBJ whole genome shotgun (WGS) entry which is preliminary data.</text>
</comment>
<dbReference type="EMBL" id="NEFA01000070">
    <property type="protein sequence ID" value="OYQ93081.1"/>
    <property type="molecule type" value="Genomic_DNA"/>
</dbReference>
<dbReference type="Pfam" id="PF00126">
    <property type="entry name" value="HTH_1"/>
    <property type="match status" value="1"/>
</dbReference>
<dbReference type="PROSITE" id="PS50931">
    <property type="entry name" value="HTH_LYSR"/>
    <property type="match status" value="1"/>
</dbReference>
<dbReference type="FunFam" id="3.40.190.290:FF:000012">
    <property type="entry name" value="Transcriptional regulator, LysR family"/>
    <property type="match status" value="1"/>
</dbReference>
<comment type="similarity">
    <text evidence="1">Belongs to the LysR transcriptional regulatory family.</text>
</comment>
<dbReference type="FunFam" id="1.10.10.10:FF:000001">
    <property type="entry name" value="LysR family transcriptional regulator"/>
    <property type="match status" value="1"/>
</dbReference>
<dbReference type="PANTHER" id="PTHR30537">
    <property type="entry name" value="HTH-TYPE TRANSCRIPTIONAL REGULATOR"/>
    <property type="match status" value="1"/>
</dbReference>
<dbReference type="InterPro" id="IPR036388">
    <property type="entry name" value="WH-like_DNA-bd_sf"/>
</dbReference>
<dbReference type="Proteomes" id="UP000215827">
    <property type="component" value="Unassembled WGS sequence"/>
</dbReference>
<organism evidence="6 7">
    <name type="scientific">Citrobacter freundii</name>
    <dbReference type="NCBI Taxonomy" id="546"/>
    <lineage>
        <taxon>Bacteria</taxon>
        <taxon>Pseudomonadati</taxon>
        <taxon>Pseudomonadota</taxon>
        <taxon>Gammaproteobacteria</taxon>
        <taxon>Enterobacterales</taxon>
        <taxon>Enterobacteriaceae</taxon>
        <taxon>Citrobacter</taxon>
        <taxon>Citrobacter freundii complex</taxon>
    </lineage>
</organism>
<dbReference type="Gene3D" id="3.40.190.290">
    <property type="match status" value="1"/>
</dbReference>
<evidence type="ECO:0000256" key="3">
    <source>
        <dbReference type="ARBA" id="ARBA00023125"/>
    </source>
</evidence>
<accession>A0AA44SHS4</accession>
<keyword evidence="3" id="KW-0238">DNA-binding</keyword>
<evidence type="ECO:0000313" key="6">
    <source>
        <dbReference type="EMBL" id="OYQ93081.1"/>
    </source>
</evidence>
<feature type="domain" description="HTH lysR-type" evidence="5">
    <location>
        <begin position="4"/>
        <end position="61"/>
    </location>
</feature>
<dbReference type="Gene3D" id="1.10.10.10">
    <property type="entry name" value="Winged helix-like DNA-binding domain superfamily/Winged helix DNA-binding domain"/>
    <property type="match status" value="1"/>
</dbReference>
<dbReference type="GO" id="GO:0043565">
    <property type="term" value="F:sequence-specific DNA binding"/>
    <property type="evidence" value="ECO:0007669"/>
    <property type="project" value="TreeGrafter"/>
</dbReference>
<evidence type="ECO:0000259" key="5">
    <source>
        <dbReference type="PROSITE" id="PS50931"/>
    </source>
</evidence>
<dbReference type="SUPFAM" id="SSF53850">
    <property type="entry name" value="Periplasmic binding protein-like II"/>
    <property type="match status" value="1"/>
</dbReference>
<proteinExistence type="inferred from homology"/>
<keyword evidence="2" id="KW-0805">Transcription regulation</keyword>
<dbReference type="InterPro" id="IPR036390">
    <property type="entry name" value="WH_DNA-bd_sf"/>
</dbReference>
<name>A0AA44SHS4_CITFR</name>